<dbReference type="GO" id="GO:0006487">
    <property type="term" value="P:protein N-linked glycosylation"/>
    <property type="evidence" value="ECO:0007669"/>
    <property type="project" value="TreeGrafter"/>
</dbReference>
<protein>
    <recommendedName>
        <fullName evidence="5">GT23 domain-containing protein</fullName>
    </recommendedName>
</protein>
<comment type="caution">
    <text evidence="6">The sequence shown here is derived from an EMBL/GenBank/DDBJ whole genome shotgun (WGS) entry which is preliminary data.</text>
</comment>
<keyword evidence="4" id="KW-0812">Transmembrane</keyword>
<reference evidence="6" key="1">
    <citation type="submission" date="2019-05" db="EMBL/GenBank/DDBJ databases">
        <title>Annotation for the trematode Paragonimus heterotremus.</title>
        <authorList>
            <person name="Choi Y.-J."/>
        </authorList>
    </citation>
    <scope>NUCLEOTIDE SEQUENCE</scope>
    <source>
        <strain evidence="6">LC</strain>
    </source>
</reference>
<dbReference type="Pfam" id="PF19745">
    <property type="entry name" value="FUT8_N_cat"/>
    <property type="match status" value="1"/>
</dbReference>
<evidence type="ECO:0000256" key="3">
    <source>
        <dbReference type="PROSITE-ProRule" id="PRU00992"/>
    </source>
</evidence>
<dbReference type="Proteomes" id="UP000748531">
    <property type="component" value="Unassembled WGS sequence"/>
</dbReference>
<keyword evidence="1 3" id="KW-0328">Glycosyltransferase</keyword>
<evidence type="ECO:0000313" key="6">
    <source>
        <dbReference type="EMBL" id="KAF5402990.1"/>
    </source>
</evidence>
<dbReference type="OrthoDB" id="6435034at2759"/>
<evidence type="ECO:0000259" key="5">
    <source>
        <dbReference type="PROSITE" id="PS51659"/>
    </source>
</evidence>
<name>A0A8J4SR64_9TREM</name>
<dbReference type="PROSITE" id="PS51659">
    <property type="entry name" value="GT23"/>
    <property type="match status" value="1"/>
</dbReference>
<keyword evidence="4" id="KW-0472">Membrane</keyword>
<sequence length="599" mass="67841">MGRNIAHDLLSMFRFDQCMRFRTLLLAAIAMWIFVLIRLILIATNTDTHNVESISAYQSLEKTIVGLRHRVEEGSENLAKTVKWLDQIAGGKPQNESNINLSHELLRRRAIHFTREIHHAASGQLGLINKTLRQPDALKTQSDVEQLLKTVDLLYGWLEEMTRYLEVDLEGLGQVNHMTQSRRSELDRLGSRVRDRIDKLQNPTDCSKARFLVVSLERPCAFGCNVHHLAYCLQLAYASGRTLVFSGTKTAYDTWWATNFLPLSKTCNDVDFSDSGSIPRFDGKDPADSTRITKCGYIGSMNSFVKWLPPAIPKDLATDLTRLHGAPFVWFIGHLTAYLMRPTLAFEQKLNATLTAHKLDGFNRTPVVGVHVRRTDKINSEAAFHPISEYMFHVERRFRFWQSQQQMMSRTDEWVGDTHVKLRFQSSIIRRIFIATDEPSVFEEARNLYPQYVIEGDADRARSADLRSRTQSDSITGIALDIIMLSRTDFLVCTFSSQVCRVAYELMQTRHAELGDASGLVQSLDDIYYFGGQQASPYETIIADTSAGAKPGDLFHMAGNHWDGYAKVHSVLSGPQVLAPAYKFRPRVLSADMGEDVPV</sequence>
<organism evidence="6 7">
    <name type="scientific">Paragonimus heterotremus</name>
    <dbReference type="NCBI Taxonomy" id="100268"/>
    <lineage>
        <taxon>Eukaryota</taxon>
        <taxon>Metazoa</taxon>
        <taxon>Spiralia</taxon>
        <taxon>Lophotrochozoa</taxon>
        <taxon>Platyhelminthes</taxon>
        <taxon>Trematoda</taxon>
        <taxon>Digenea</taxon>
        <taxon>Plagiorchiida</taxon>
        <taxon>Troglotremata</taxon>
        <taxon>Troglotrematidae</taxon>
        <taxon>Paragonimus</taxon>
    </lineage>
</organism>
<dbReference type="InterPro" id="IPR027350">
    <property type="entry name" value="GT23_dom"/>
</dbReference>
<evidence type="ECO:0000256" key="4">
    <source>
        <dbReference type="SAM" id="Phobius"/>
    </source>
</evidence>
<gene>
    <name evidence="6" type="ORF">PHET_03761</name>
</gene>
<comment type="similarity">
    <text evidence="3">Belongs to the glycosyltransferase 23 family.</text>
</comment>
<dbReference type="PANTHER" id="PTHR13132:SF29">
    <property type="entry name" value="ALPHA-(1,6)-FUCOSYLTRANSFERASE"/>
    <property type="match status" value="1"/>
</dbReference>
<dbReference type="EMBL" id="LUCH01001487">
    <property type="protein sequence ID" value="KAF5402990.1"/>
    <property type="molecule type" value="Genomic_DNA"/>
</dbReference>
<dbReference type="AlphaFoldDB" id="A0A8J4SR64"/>
<feature type="transmembrane region" description="Helical" evidence="4">
    <location>
        <begin position="21"/>
        <end position="41"/>
    </location>
</feature>
<keyword evidence="4" id="KW-1133">Transmembrane helix</keyword>
<evidence type="ECO:0000256" key="1">
    <source>
        <dbReference type="ARBA" id="ARBA00022676"/>
    </source>
</evidence>
<dbReference type="Gene3D" id="3.40.50.11350">
    <property type="match status" value="1"/>
</dbReference>
<evidence type="ECO:0000256" key="2">
    <source>
        <dbReference type="ARBA" id="ARBA00022679"/>
    </source>
</evidence>
<dbReference type="PANTHER" id="PTHR13132">
    <property type="entry name" value="ALPHA- 1,6 -FUCOSYLTRANSFERASE"/>
    <property type="match status" value="1"/>
</dbReference>
<keyword evidence="2 3" id="KW-0808">Transferase</keyword>
<feature type="domain" description="GT23" evidence="5">
    <location>
        <begin position="208"/>
        <end position="524"/>
    </location>
</feature>
<proteinExistence type="inferred from homology"/>
<dbReference type="CDD" id="cd11300">
    <property type="entry name" value="Fut8_like"/>
    <property type="match status" value="1"/>
</dbReference>
<feature type="region of interest" description="Important for donor substrate binding" evidence="3">
    <location>
        <begin position="373"/>
        <end position="374"/>
    </location>
</feature>
<keyword evidence="7" id="KW-1185">Reference proteome</keyword>
<dbReference type="GO" id="GO:0046921">
    <property type="term" value="F:alpha-(1-&gt;6)-fucosyltransferase activity"/>
    <property type="evidence" value="ECO:0007669"/>
    <property type="project" value="TreeGrafter"/>
</dbReference>
<dbReference type="InterPro" id="IPR045573">
    <property type="entry name" value="Fut8_N_cat"/>
</dbReference>
<evidence type="ECO:0000313" key="7">
    <source>
        <dbReference type="Proteomes" id="UP000748531"/>
    </source>
</evidence>
<accession>A0A8J4SR64</accession>